<dbReference type="Pfam" id="PF05235">
    <property type="entry name" value="CHAD"/>
    <property type="match status" value="1"/>
</dbReference>
<gene>
    <name evidence="3" type="ORF">WKW80_32755</name>
</gene>
<feature type="region of interest" description="Disordered" evidence="1">
    <location>
        <begin position="435"/>
        <end position="456"/>
    </location>
</feature>
<dbReference type="PANTHER" id="PTHR39339">
    <property type="entry name" value="SLR1444 PROTEIN"/>
    <property type="match status" value="1"/>
</dbReference>
<evidence type="ECO:0000256" key="1">
    <source>
        <dbReference type="SAM" id="MobiDB-lite"/>
    </source>
</evidence>
<dbReference type="RefSeq" id="WP_340367759.1">
    <property type="nucleotide sequence ID" value="NZ_JBBKZV010000039.1"/>
</dbReference>
<dbReference type="EMBL" id="JBBKZV010000039">
    <property type="protein sequence ID" value="MEJ8826726.1"/>
    <property type="molecule type" value="Genomic_DNA"/>
</dbReference>
<dbReference type="PROSITE" id="PS51708">
    <property type="entry name" value="CHAD"/>
    <property type="match status" value="1"/>
</dbReference>
<name>A0ABU8W9L4_9BURK</name>
<dbReference type="PANTHER" id="PTHR39339:SF1">
    <property type="entry name" value="CHAD DOMAIN-CONTAINING PROTEIN"/>
    <property type="match status" value="1"/>
</dbReference>
<dbReference type="InterPro" id="IPR038186">
    <property type="entry name" value="CHAD_dom_sf"/>
</dbReference>
<dbReference type="InterPro" id="IPR007899">
    <property type="entry name" value="CHAD_dom"/>
</dbReference>
<sequence length="469" mass="51315">MLDTIEAEVIGLQRLARRAKIQRCSRFGVPGQLGHPLEIGAQHRGLARCIGHAPESGEFLAAVGLDICRHPGICDLFLDARELFLVAPRLAERGLDCLEWLAQQELALVIVEMLLGPFTDLLGQRTSSRCDRSLSSARTFQRNGSFQDGPVVSASLTLAVMSARSEGLRVVCSALINSTGTLGSSDLAIHRGRAGFLADASWIVRRKRGKLRIVEVPGKAGTALGNAKRRPAQDAVAVHGSRHVADGNQLPGRVLGESRDAEVLSVETLPALAHDAGGQSTWTALLQNASASAGMHRRSSAQALASHRYARLSLGLAAWLECMAWRTSVGKKGRKALYQPLRPYALRVSGRLHHKLIDAGKGIARARPAQRHRVRIAAKRLRYATDFFRSLYPGKPAQRYIERLAALQDVLGQLNDAIVAKRLLGELAGKEHRLAPSARAASEHLDRRSRSARPEVRKRWKDFKRMALR</sequence>
<organism evidence="3 4">
    <name type="scientific">Variovorax humicola</name>
    <dbReference type="NCBI Taxonomy" id="1769758"/>
    <lineage>
        <taxon>Bacteria</taxon>
        <taxon>Pseudomonadati</taxon>
        <taxon>Pseudomonadota</taxon>
        <taxon>Betaproteobacteria</taxon>
        <taxon>Burkholderiales</taxon>
        <taxon>Comamonadaceae</taxon>
        <taxon>Variovorax</taxon>
    </lineage>
</organism>
<dbReference type="Proteomes" id="UP001363010">
    <property type="component" value="Unassembled WGS sequence"/>
</dbReference>
<keyword evidence="4" id="KW-1185">Reference proteome</keyword>
<protein>
    <submittedName>
        <fullName evidence="3">CHAD domain-containing protein</fullName>
    </submittedName>
</protein>
<evidence type="ECO:0000313" key="4">
    <source>
        <dbReference type="Proteomes" id="UP001363010"/>
    </source>
</evidence>
<feature type="compositionally biased region" description="Basic and acidic residues" evidence="1">
    <location>
        <begin position="441"/>
        <end position="456"/>
    </location>
</feature>
<reference evidence="3 4" key="1">
    <citation type="submission" date="2024-03" db="EMBL/GenBank/DDBJ databases">
        <title>Novel species of the genus Variovorax.</title>
        <authorList>
            <person name="Liu Q."/>
            <person name="Xin Y.-H."/>
        </authorList>
    </citation>
    <scope>NUCLEOTIDE SEQUENCE [LARGE SCALE GENOMIC DNA]</scope>
    <source>
        <strain evidence="3 4">KACC 18501</strain>
    </source>
</reference>
<evidence type="ECO:0000313" key="3">
    <source>
        <dbReference type="EMBL" id="MEJ8826726.1"/>
    </source>
</evidence>
<dbReference type="SMART" id="SM00880">
    <property type="entry name" value="CHAD"/>
    <property type="match status" value="1"/>
</dbReference>
<comment type="caution">
    <text evidence="3">The sequence shown here is derived from an EMBL/GenBank/DDBJ whole genome shotgun (WGS) entry which is preliminary data.</text>
</comment>
<evidence type="ECO:0000259" key="2">
    <source>
        <dbReference type="PROSITE" id="PS51708"/>
    </source>
</evidence>
<feature type="domain" description="CHAD" evidence="2">
    <location>
        <begin position="153"/>
        <end position="465"/>
    </location>
</feature>
<dbReference type="Gene3D" id="1.40.20.10">
    <property type="entry name" value="CHAD domain"/>
    <property type="match status" value="1"/>
</dbReference>
<accession>A0ABU8W9L4</accession>
<proteinExistence type="predicted"/>